<dbReference type="EMBL" id="HBFR01031907">
    <property type="protein sequence ID" value="CAD8895927.1"/>
    <property type="molecule type" value="Transcribed_RNA"/>
</dbReference>
<evidence type="ECO:0000256" key="1">
    <source>
        <dbReference type="SAM" id="SignalP"/>
    </source>
</evidence>
<name>A0A7S1BT94_9STRA</name>
<gene>
    <name evidence="2" type="ORF">CHYS00102_LOCUS23141</name>
</gene>
<evidence type="ECO:0008006" key="3">
    <source>
        <dbReference type="Google" id="ProtNLM"/>
    </source>
</evidence>
<feature type="signal peptide" evidence="1">
    <location>
        <begin position="1"/>
        <end position="26"/>
    </location>
</feature>
<keyword evidence="1" id="KW-0732">Signal</keyword>
<proteinExistence type="predicted"/>
<protein>
    <recommendedName>
        <fullName evidence="3">MACPF domain-containing protein</fullName>
    </recommendedName>
</protein>
<reference evidence="2" key="1">
    <citation type="submission" date="2021-01" db="EMBL/GenBank/DDBJ databases">
        <authorList>
            <person name="Corre E."/>
            <person name="Pelletier E."/>
            <person name="Niang G."/>
            <person name="Scheremetjew M."/>
            <person name="Finn R."/>
            <person name="Kale V."/>
            <person name="Holt S."/>
            <person name="Cochrane G."/>
            <person name="Meng A."/>
            <person name="Brown T."/>
            <person name="Cohen L."/>
        </authorList>
    </citation>
    <scope>NUCLEOTIDE SEQUENCE</scope>
    <source>
        <strain evidence="2">308</strain>
    </source>
</reference>
<feature type="chain" id="PRO_5031177847" description="MACPF domain-containing protein" evidence="1">
    <location>
        <begin position="27"/>
        <end position="661"/>
    </location>
</feature>
<sequence length="661" mass="73078">MCPNIMKPFLGFIYLAVSCCLKSVRAAGSIVTDGIAGNKDRTPVLGRGYSTATGDLMSSCLIVPVATEPSYGYEYTFTSFSSSFASVNSSSGAERSEYERKSSGWSRETRVAVRNQVQSDSSRSSRENKKYMVASMKADLYYNSVDEGSSIFSNDAMTVLSRGDFIGFLQSCGPNYIRSIRRSKELTAVFSHNDSSTQSSEGVNSSLEVAVTDITRSTKCSFLFRCSTRRSTSSSSFATENQRKLTKKSFTASLEIKIYGFGLRFYHSSIGTLVAKSFNDYDQVMSYGFDSMLHPSSGVVQSIEIVPWASYPDFYVAAKLDVVLEKDQCFTLISRTCSGIQCRGENDSPVDCNNYCYVSLGGVYNLVDCDDGVTCGAEFVCKNEAGAQIAFTYADSTNEICTENNIYNSFARNDNSFLSEPVMEMVSCDTEEVYSTEQVIFSDQLKVFNFMANAELITTVDSVVRQAFVMIEKLSMCVGYLNAHPPQLLAKFWVVNLSNPIEESLYTDDPNDPVPSVSFEVSGADFTHPLAATRLLTLLTGDNNGSGSQRYLYGRKISEFLTYVRGYYSPCLAKLQEDDLEFSGGLILTKHWVEIDECAKPACLVGVVSFNSSDCVLHSFSNGEAYDPVHNLDVDYLVDSYCIPTFKEGIMSPSYFRDYAR</sequence>
<dbReference type="PROSITE" id="PS51257">
    <property type="entry name" value="PROKAR_LIPOPROTEIN"/>
    <property type="match status" value="1"/>
</dbReference>
<dbReference type="AlphaFoldDB" id="A0A7S1BT94"/>
<organism evidence="2">
    <name type="scientific">Corethron hystrix</name>
    <dbReference type="NCBI Taxonomy" id="216773"/>
    <lineage>
        <taxon>Eukaryota</taxon>
        <taxon>Sar</taxon>
        <taxon>Stramenopiles</taxon>
        <taxon>Ochrophyta</taxon>
        <taxon>Bacillariophyta</taxon>
        <taxon>Coscinodiscophyceae</taxon>
        <taxon>Corethrophycidae</taxon>
        <taxon>Corethrales</taxon>
        <taxon>Corethraceae</taxon>
        <taxon>Corethron</taxon>
    </lineage>
</organism>
<accession>A0A7S1BT94</accession>
<evidence type="ECO:0000313" key="2">
    <source>
        <dbReference type="EMBL" id="CAD8895927.1"/>
    </source>
</evidence>